<keyword evidence="2" id="KW-0547">Nucleotide-binding</keyword>
<keyword evidence="7" id="KW-1185">Reference proteome</keyword>
<protein>
    <recommendedName>
        <fullName evidence="8">Disease resistance protein At1g50180</fullName>
    </recommendedName>
</protein>
<dbReference type="SUPFAM" id="SSF52540">
    <property type="entry name" value="P-loop containing nucleoside triphosphate hydrolases"/>
    <property type="match status" value="1"/>
</dbReference>
<evidence type="ECO:0000313" key="6">
    <source>
        <dbReference type="EMBL" id="KAK4562434.1"/>
    </source>
</evidence>
<keyword evidence="1" id="KW-0677">Repeat</keyword>
<evidence type="ECO:0000256" key="3">
    <source>
        <dbReference type="ARBA" id="ARBA00022821"/>
    </source>
</evidence>
<organism evidence="6 7">
    <name type="scientific">Quercus rubra</name>
    <name type="common">Northern red oak</name>
    <name type="synonym">Quercus borealis</name>
    <dbReference type="NCBI Taxonomy" id="3512"/>
    <lineage>
        <taxon>Eukaryota</taxon>
        <taxon>Viridiplantae</taxon>
        <taxon>Streptophyta</taxon>
        <taxon>Embryophyta</taxon>
        <taxon>Tracheophyta</taxon>
        <taxon>Spermatophyta</taxon>
        <taxon>Magnoliopsida</taxon>
        <taxon>eudicotyledons</taxon>
        <taxon>Gunneridae</taxon>
        <taxon>Pentapetalae</taxon>
        <taxon>rosids</taxon>
        <taxon>fabids</taxon>
        <taxon>Fagales</taxon>
        <taxon>Fagaceae</taxon>
        <taxon>Quercus</taxon>
    </lineage>
</organism>
<evidence type="ECO:0000259" key="4">
    <source>
        <dbReference type="Pfam" id="PF00931"/>
    </source>
</evidence>
<evidence type="ECO:0008006" key="8">
    <source>
        <dbReference type="Google" id="ProtNLM"/>
    </source>
</evidence>
<dbReference type="GO" id="GO:0006952">
    <property type="term" value="P:defense response"/>
    <property type="evidence" value="ECO:0007669"/>
    <property type="project" value="UniProtKB-KW"/>
</dbReference>
<proteinExistence type="predicted"/>
<dbReference type="FunFam" id="3.40.50.300:FF:001091">
    <property type="entry name" value="Probable disease resistance protein At1g61300"/>
    <property type="match status" value="1"/>
</dbReference>
<feature type="domain" description="NB-ARC" evidence="4">
    <location>
        <begin position="170"/>
        <end position="340"/>
    </location>
</feature>
<dbReference type="GO" id="GO:0043531">
    <property type="term" value="F:ADP binding"/>
    <property type="evidence" value="ECO:0007669"/>
    <property type="project" value="InterPro"/>
</dbReference>
<dbReference type="PANTHER" id="PTHR19338:SF66">
    <property type="entry name" value="NB-ARC DOMAIN-CONTAINING PROTEIN"/>
    <property type="match status" value="1"/>
</dbReference>
<dbReference type="Pfam" id="PF00931">
    <property type="entry name" value="NB-ARC"/>
    <property type="match status" value="1"/>
</dbReference>
<dbReference type="AlphaFoldDB" id="A0AAN7E494"/>
<evidence type="ECO:0000313" key="7">
    <source>
        <dbReference type="Proteomes" id="UP001324115"/>
    </source>
</evidence>
<dbReference type="Pfam" id="PF18052">
    <property type="entry name" value="Rx_N"/>
    <property type="match status" value="1"/>
</dbReference>
<reference evidence="6 7" key="1">
    <citation type="journal article" date="2023" name="G3 (Bethesda)">
        <title>A haplotype-resolved chromosome-scale genome for Quercus rubra L. provides insights into the genetics of adaptive traits for red oak species.</title>
        <authorList>
            <person name="Kapoor B."/>
            <person name="Jenkins J."/>
            <person name="Schmutz J."/>
            <person name="Zhebentyayeva T."/>
            <person name="Kuelheim C."/>
            <person name="Coggeshall M."/>
            <person name="Heim C."/>
            <person name="Lasky J.R."/>
            <person name="Leites L."/>
            <person name="Islam-Faridi N."/>
            <person name="Romero-Severson J."/>
            <person name="DeLeo V.L."/>
            <person name="Lucas S.M."/>
            <person name="Lazic D."/>
            <person name="Gailing O."/>
            <person name="Carlson J."/>
            <person name="Staton M."/>
        </authorList>
    </citation>
    <scope>NUCLEOTIDE SEQUENCE [LARGE SCALE GENOMIC DNA]</scope>
    <source>
        <strain evidence="6">Pseudo-F2</strain>
    </source>
</reference>
<feature type="domain" description="Disease resistance N-terminal" evidence="5">
    <location>
        <begin position="5"/>
        <end position="90"/>
    </location>
</feature>
<dbReference type="InterPro" id="IPR038005">
    <property type="entry name" value="RX-like_CC"/>
</dbReference>
<dbReference type="Gene3D" id="3.40.50.300">
    <property type="entry name" value="P-loop containing nucleotide triphosphate hydrolases"/>
    <property type="match status" value="1"/>
</dbReference>
<dbReference type="CDD" id="cd14798">
    <property type="entry name" value="RX-CC_like"/>
    <property type="match status" value="1"/>
</dbReference>
<gene>
    <name evidence="6" type="ORF">RGQ29_005072</name>
</gene>
<sequence length="348" mass="39989">MAVSVVSGVVTRLSNLLLQEATYLIDVSDKAHELQTELIRMQFFLKDADARQNESAFIKNSVAEMKDLAYDAEDVIATYALTVASRKGRGIQKVLKRCACILDEGITVHQVGSKIDAITKKISNLKQSFQEYGIIRESTMQAGGSSSSNERERQQRQTFHHLDRDVVGFDDDLKKLVEFLLKEGDDNRVASICGMGGLGKTTLAKMVYNHPEVKKHFHYYAWVCISEQCQRRPVWEEIMNNLLSQSKKDQIKEWSDADLVNGLRRVQKKRQCLIVLDDIWKIEDWNILREVFPLNDTKSKILLTSRNSDVALHVDPRGFHHKLQYLNREKSWKLFEKMALSWRSGTLN</sequence>
<dbReference type="EMBL" id="JAXUIC010000011">
    <property type="protein sequence ID" value="KAK4562434.1"/>
    <property type="molecule type" value="Genomic_DNA"/>
</dbReference>
<dbReference type="Gene3D" id="1.20.5.4130">
    <property type="match status" value="1"/>
</dbReference>
<evidence type="ECO:0000259" key="5">
    <source>
        <dbReference type="Pfam" id="PF18052"/>
    </source>
</evidence>
<name>A0AAN7E494_QUERU</name>
<dbReference type="Proteomes" id="UP001324115">
    <property type="component" value="Unassembled WGS sequence"/>
</dbReference>
<dbReference type="PRINTS" id="PR00364">
    <property type="entry name" value="DISEASERSIST"/>
</dbReference>
<accession>A0AAN7E494</accession>
<keyword evidence="3" id="KW-0611">Plant defense</keyword>
<evidence type="ECO:0000256" key="2">
    <source>
        <dbReference type="ARBA" id="ARBA00022741"/>
    </source>
</evidence>
<dbReference type="PANTHER" id="PTHR19338">
    <property type="entry name" value="TRANSLOCASE OF INNER MITOCHONDRIAL MEMBRANE 13 HOMOLOG"/>
    <property type="match status" value="1"/>
</dbReference>
<dbReference type="InterPro" id="IPR041118">
    <property type="entry name" value="Rx_N"/>
</dbReference>
<dbReference type="InterPro" id="IPR027417">
    <property type="entry name" value="P-loop_NTPase"/>
</dbReference>
<dbReference type="InterPro" id="IPR002182">
    <property type="entry name" value="NB-ARC"/>
</dbReference>
<evidence type="ECO:0000256" key="1">
    <source>
        <dbReference type="ARBA" id="ARBA00022737"/>
    </source>
</evidence>
<comment type="caution">
    <text evidence="6">The sequence shown here is derived from an EMBL/GenBank/DDBJ whole genome shotgun (WGS) entry which is preliminary data.</text>
</comment>